<dbReference type="PRINTS" id="PR00463">
    <property type="entry name" value="EP450I"/>
</dbReference>
<keyword evidence="3 7" id="KW-0479">Metal-binding</keyword>
<dbReference type="SMART" id="SM00822">
    <property type="entry name" value="PKS_KR"/>
    <property type="match status" value="1"/>
</dbReference>
<keyword evidence="5 7" id="KW-0408">Iron</keyword>
<dbReference type="PROSITE" id="PS00086">
    <property type="entry name" value="CYTOCHROME_P450"/>
    <property type="match status" value="1"/>
</dbReference>
<dbReference type="InterPro" id="IPR013968">
    <property type="entry name" value="PKS_KR"/>
</dbReference>
<dbReference type="InterPro" id="IPR001128">
    <property type="entry name" value="Cyt_P450"/>
</dbReference>
<accession>A0A108E6R3</accession>
<dbReference type="GO" id="GO:0004497">
    <property type="term" value="F:monooxygenase activity"/>
    <property type="evidence" value="ECO:0007669"/>
    <property type="project" value="UniProtKB-KW"/>
</dbReference>
<dbReference type="GO" id="GO:0016705">
    <property type="term" value="F:oxidoreductase activity, acting on paired donors, with incorporation or reduction of molecular oxygen"/>
    <property type="evidence" value="ECO:0007669"/>
    <property type="project" value="InterPro"/>
</dbReference>
<evidence type="ECO:0000256" key="2">
    <source>
        <dbReference type="ARBA" id="ARBA00022617"/>
    </source>
</evidence>
<dbReference type="PANTHER" id="PTHR24291">
    <property type="entry name" value="CYTOCHROME P450 FAMILY 4"/>
    <property type="match status" value="1"/>
</dbReference>
<proteinExistence type="inferred from homology"/>
<dbReference type="Gene3D" id="1.10.630.10">
    <property type="entry name" value="Cytochrome P450"/>
    <property type="match status" value="1"/>
</dbReference>
<dbReference type="InterPro" id="IPR050196">
    <property type="entry name" value="Cytochrome_P450_Monoox"/>
</dbReference>
<dbReference type="SUPFAM" id="SSF48264">
    <property type="entry name" value="Cytochrome P450"/>
    <property type="match status" value="1"/>
</dbReference>
<dbReference type="GO" id="GO:0005506">
    <property type="term" value="F:iron ion binding"/>
    <property type="evidence" value="ECO:0007669"/>
    <property type="project" value="InterPro"/>
</dbReference>
<feature type="domain" description="Ketoreductase" evidence="9">
    <location>
        <begin position="761"/>
        <end position="985"/>
    </location>
</feature>
<keyword evidence="4" id="KW-0560">Oxidoreductase</keyword>
<comment type="cofactor">
    <cofactor evidence="7">
        <name>heme</name>
        <dbReference type="ChEBI" id="CHEBI:30413"/>
    </cofactor>
</comment>
<dbReference type="SUPFAM" id="SSF51735">
    <property type="entry name" value="NAD(P)-binding Rossmann-fold domains"/>
    <property type="match status" value="2"/>
</dbReference>
<dbReference type="Pfam" id="PF08659">
    <property type="entry name" value="KR"/>
    <property type="match status" value="1"/>
</dbReference>
<gene>
    <name evidence="10" type="ORF">WT83_28120</name>
</gene>
<feature type="binding site" description="axial binding residue" evidence="7">
    <location>
        <position position="395"/>
    </location>
    <ligand>
        <name>heme</name>
        <dbReference type="ChEBI" id="CHEBI:30413"/>
    </ligand>
    <ligandPart>
        <name>Fe</name>
        <dbReference type="ChEBI" id="CHEBI:18248"/>
    </ligandPart>
</feature>
<evidence type="ECO:0000256" key="6">
    <source>
        <dbReference type="ARBA" id="ARBA00023033"/>
    </source>
</evidence>
<feature type="region of interest" description="Disordered" evidence="8">
    <location>
        <begin position="441"/>
        <end position="508"/>
    </location>
</feature>
<dbReference type="PANTHER" id="PTHR24291:SF50">
    <property type="entry name" value="BIFUNCTIONAL ALBAFLAVENONE MONOOXYGENASE_TERPENE SYNTHASE"/>
    <property type="match status" value="1"/>
</dbReference>
<evidence type="ECO:0000256" key="4">
    <source>
        <dbReference type="ARBA" id="ARBA00023002"/>
    </source>
</evidence>
<dbReference type="PRINTS" id="PR00385">
    <property type="entry name" value="P450"/>
</dbReference>
<dbReference type="InterPro" id="IPR036396">
    <property type="entry name" value="Cyt_P450_sf"/>
</dbReference>
<dbReference type="InterPro" id="IPR017972">
    <property type="entry name" value="Cyt_P450_CS"/>
</dbReference>
<dbReference type="Pfam" id="PF00067">
    <property type="entry name" value="p450"/>
    <property type="match status" value="1"/>
</dbReference>
<name>A0A108E6R3_9BURK</name>
<dbReference type="CDD" id="cd20620">
    <property type="entry name" value="CYP132-like"/>
    <property type="match status" value="1"/>
</dbReference>
<protein>
    <submittedName>
        <fullName evidence="10">Cytochrome</fullName>
    </submittedName>
</protein>
<sequence>MRMKRLAPGPRGSVVMGNLAEYKRNPVTMLLKLQQQYGDIARNRLGPFLTHALAHPDGIQHVLQDNHRNYVRGRFYDNFKMFFGDGLLTTDGEFWRRHRRVVQPLFHRKQVEAHTAALGDAALALVERWLKRPAHEPFDAVEEMMRVSLRMLGLMLFNADISRHADDVGPAVRFGIAAMMPQGNLNDFVPRWMPTPFNRRIAHARRGIDAIVDAIVAEHRAGRCETSDVISLLLAARDPETGAPLTEREVHDEVMTVFLAGHETTGSGMAWGLYALAQHPDVLRRLRDELDAVLGGRAPDAADLERLPYLAQTVDEILRLYPPIWGFTRDLVDDDEIGGYHVPAGSSVFMSPYVTHRHPALWANPDAFDPENFGSHAPARHKYAYFPFGGGMRKCIGYQTALLQIRVLIAVVAQHVDLSAVPGHSLDTGATISLRPRDGIRLIAKRRSRERGSTGRAGADPTTPADRASVCPFSGAQAQAQAQAPAPSPASNTAPPANAVSPTPVRSAGPALAPDMLAFLQRDPVTDEASPGADATPTHRFTWRPVEIEPLPDLPAAELSGKRIAIVNGLGRTVERVVATLTRACAKPSVFAPADGVDAATAASTFFVQSGPFDGIVDLGVETPFSLDVHDQWEAPLRRTVALLQACYGDWSQEASTSRLFYLALTWQDGLMGHGDDTLVQPLGGLWAGLAKTLPQELPNCNVRVLDVAPDETGRVDQLIARELYRWGRFEVGHRGGRRHTLVAARDALPADAAPDWGADDVVLFSGGARGIGFLAACALAKRHRCTVIVTGRDALPAGDEPWLALDDAGFKRYGLEQLRQAAPGRSPKAIRDTLRQLERRRELKASLDAVAALGLPVHYRVCDVTDAHAVRTLCDAFGDRLRGVIHNAGIDQPVRLSRKSADEFIGTVRVKVLGFLNLYAAVRNRPRVGCFVNVGSLTGRWGGMTGETDYAAANEALARLGWWARRDAGARVVKTIAWPTWDGVGMITNLAVTRRYVTPMRIDEGVRHWLAELATPATPATPASCGSGEPMYMGAVGRALTPIQLRGFDAVDGLPNLGELATRRHHAGTPRRFRPFSCFSTRYRTSGAPYTQAFRFDGRAAVPASLLLEHARVVADWVAPPGGERACLHEAVDITIALDALAGALDSHGDLALDTDANGSTAGDGWHVTVRCASLAGRVLLDATFVYRGHPPGGMTVALPRETEDAPARDAARARWRDDLLPEARWSGGIAQAKAADPAALWGMRDDAARATCPQLWLPVNHLENVLRALLGARAADGEPPRAWRIGRIVFGAAQAGDADMLLRYPDDRFAIADRAGASIAELYDARLAGATDAQAVAAPDL</sequence>
<evidence type="ECO:0000256" key="8">
    <source>
        <dbReference type="SAM" id="MobiDB-lite"/>
    </source>
</evidence>
<organism evidence="10 11">
    <name type="scientific">Burkholderia territorii</name>
    <dbReference type="NCBI Taxonomy" id="1503055"/>
    <lineage>
        <taxon>Bacteria</taxon>
        <taxon>Pseudomonadati</taxon>
        <taxon>Pseudomonadota</taxon>
        <taxon>Betaproteobacteria</taxon>
        <taxon>Burkholderiales</taxon>
        <taxon>Burkholderiaceae</taxon>
        <taxon>Burkholderia</taxon>
        <taxon>Burkholderia cepacia complex</taxon>
    </lineage>
</organism>
<keyword evidence="6" id="KW-0503">Monooxygenase</keyword>
<evidence type="ECO:0000256" key="7">
    <source>
        <dbReference type="PIRSR" id="PIRSR602401-1"/>
    </source>
</evidence>
<comment type="caution">
    <text evidence="10">The sequence shown here is derived from an EMBL/GenBank/DDBJ whole genome shotgun (WGS) entry which is preliminary data.</text>
</comment>
<dbReference type="Gene3D" id="3.40.50.720">
    <property type="entry name" value="NAD(P)-binding Rossmann-like Domain"/>
    <property type="match status" value="1"/>
</dbReference>
<dbReference type="InterPro" id="IPR057326">
    <property type="entry name" value="KR_dom"/>
</dbReference>
<dbReference type="RefSeq" id="WP_060348577.1">
    <property type="nucleotide sequence ID" value="NZ_LPLZ01000080.1"/>
</dbReference>
<dbReference type="EMBL" id="LPLZ01000080">
    <property type="protein sequence ID" value="KWN05738.1"/>
    <property type="molecule type" value="Genomic_DNA"/>
</dbReference>
<dbReference type="InterPro" id="IPR036291">
    <property type="entry name" value="NAD(P)-bd_dom_sf"/>
</dbReference>
<evidence type="ECO:0000256" key="3">
    <source>
        <dbReference type="ARBA" id="ARBA00022723"/>
    </source>
</evidence>
<evidence type="ECO:0000256" key="5">
    <source>
        <dbReference type="ARBA" id="ARBA00023004"/>
    </source>
</evidence>
<keyword evidence="2 7" id="KW-0349">Heme</keyword>
<dbReference type="GO" id="GO:0020037">
    <property type="term" value="F:heme binding"/>
    <property type="evidence" value="ECO:0007669"/>
    <property type="project" value="InterPro"/>
</dbReference>
<dbReference type="InterPro" id="IPR002401">
    <property type="entry name" value="Cyt_P450_E_grp-I"/>
</dbReference>
<evidence type="ECO:0000259" key="9">
    <source>
        <dbReference type="SMART" id="SM00822"/>
    </source>
</evidence>
<evidence type="ECO:0000313" key="10">
    <source>
        <dbReference type="EMBL" id="KWN05738.1"/>
    </source>
</evidence>
<evidence type="ECO:0000256" key="1">
    <source>
        <dbReference type="ARBA" id="ARBA00010617"/>
    </source>
</evidence>
<feature type="compositionally biased region" description="Low complexity" evidence="8">
    <location>
        <begin position="476"/>
        <end position="505"/>
    </location>
</feature>
<evidence type="ECO:0000313" key="11">
    <source>
        <dbReference type="Proteomes" id="UP000068016"/>
    </source>
</evidence>
<reference evidence="10 11" key="1">
    <citation type="submission" date="2015-11" db="EMBL/GenBank/DDBJ databases">
        <title>Expanding the genomic diversity of Burkholderia species for the development of highly accurate diagnostics.</title>
        <authorList>
            <person name="Sahl J."/>
            <person name="Keim P."/>
            <person name="Wagner D."/>
        </authorList>
    </citation>
    <scope>NUCLEOTIDE SEQUENCE [LARGE SCALE GENOMIC DNA]</scope>
    <source>
        <strain evidence="10 11">MSMB793WGS</strain>
    </source>
</reference>
<dbReference type="Proteomes" id="UP000068016">
    <property type="component" value="Unassembled WGS sequence"/>
</dbReference>
<comment type="similarity">
    <text evidence="1">Belongs to the cytochrome P450 family.</text>
</comment>